<dbReference type="PROSITE" id="PS51747">
    <property type="entry name" value="CYT_DCMP_DEAMINASES_2"/>
    <property type="match status" value="1"/>
</dbReference>
<dbReference type="InterPro" id="IPR016192">
    <property type="entry name" value="APOBEC/CMP_deaminase_Zn-bd"/>
</dbReference>
<name>A0ABV8PBD6_9SPHI</name>
<dbReference type="Proteomes" id="UP001595789">
    <property type="component" value="Unassembled WGS sequence"/>
</dbReference>
<dbReference type="PANTHER" id="PTHR11079">
    <property type="entry name" value="CYTOSINE DEAMINASE FAMILY MEMBER"/>
    <property type="match status" value="1"/>
</dbReference>
<protein>
    <submittedName>
        <fullName evidence="4">Nucleoside deaminase</fullName>
        <ecNumber evidence="4">3.5.4.33</ecNumber>
    </submittedName>
</protein>
<dbReference type="RefSeq" id="WP_378986705.1">
    <property type="nucleotide sequence ID" value="NZ_JBHSBW010000013.1"/>
</dbReference>
<dbReference type="EMBL" id="JBHSBW010000013">
    <property type="protein sequence ID" value="MFC4212599.1"/>
    <property type="molecule type" value="Genomic_DNA"/>
</dbReference>
<organism evidence="4 5">
    <name type="scientific">Pedobacter lithocola</name>
    <dbReference type="NCBI Taxonomy" id="1908239"/>
    <lineage>
        <taxon>Bacteria</taxon>
        <taxon>Pseudomonadati</taxon>
        <taxon>Bacteroidota</taxon>
        <taxon>Sphingobacteriia</taxon>
        <taxon>Sphingobacteriales</taxon>
        <taxon>Sphingobacteriaceae</taxon>
        <taxon>Pedobacter</taxon>
    </lineage>
</organism>
<evidence type="ECO:0000313" key="5">
    <source>
        <dbReference type="Proteomes" id="UP001595789"/>
    </source>
</evidence>
<keyword evidence="4" id="KW-0378">Hydrolase</keyword>
<dbReference type="CDD" id="cd01285">
    <property type="entry name" value="nucleoside_deaminase"/>
    <property type="match status" value="1"/>
</dbReference>
<dbReference type="PROSITE" id="PS00903">
    <property type="entry name" value="CYT_DCMP_DEAMINASES_1"/>
    <property type="match status" value="1"/>
</dbReference>
<feature type="domain" description="CMP/dCMP-type deaminase" evidence="3">
    <location>
        <begin position="5"/>
        <end position="136"/>
    </location>
</feature>
<comment type="caution">
    <text evidence="4">The sequence shown here is derived from an EMBL/GenBank/DDBJ whole genome shotgun (WGS) entry which is preliminary data.</text>
</comment>
<reference evidence="5" key="1">
    <citation type="journal article" date="2019" name="Int. J. Syst. Evol. Microbiol.">
        <title>The Global Catalogue of Microorganisms (GCM) 10K type strain sequencing project: providing services to taxonomists for standard genome sequencing and annotation.</title>
        <authorList>
            <consortium name="The Broad Institute Genomics Platform"/>
            <consortium name="The Broad Institute Genome Sequencing Center for Infectious Disease"/>
            <person name="Wu L."/>
            <person name="Ma J."/>
        </authorList>
    </citation>
    <scope>NUCLEOTIDE SEQUENCE [LARGE SCALE GENOMIC DNA]</scope>
    <source>
        <strain evidence="5">CCM 8691</strain>
    </source>
</reference>
<keyword evidence="5" id="KW-1185">Reference proteome</keyword>
<dbReference type="EC" id="3.5.4.33" evidence="4"/>
<keyword evidence="1" id="KW-0479">Metal-binding</keyword>
<dbReference type="PANTHER" id="PTHR11079:SF161">
    <property type="entry name" value="CMP_DCMP-TYPE DEAMINASE DOMAIN-CONTAINING PROTEIN"/>
    <property type="match status" value="1"/>
</dbReference>
<dbReference type="InterPro" id="IPR016193">
    <property type="entry name" value="Cytidine_deaminase-like"/>
</dbReference>
<proteinExistence type="predicted"/>
<dbReference type="GO" id="GO:0052717">
    <property type="term" value="F:tRNA-specific adenosine-34 deaminase activity"/>
    <property type="evidence" value="ECO:0007669"/>
    <property type="project" value="UniProtKB-EC"/>
</dbReference>
<evidence type="ECO:0000256" key="1">
    <source>
        <dbReference type="ARBA" id="ARBA00022723"/>
    </source>
</evidence>
<sequence length="160" mass="18118">MENIEQHKEFMQIAVKLSIQNVSEHIGGPFGAVIAKDGKIIAQSANKVTTTNDPTAHAEISAIRLACEELNTFDLNGCIIYTSCEPCPMCLGAIYWSRIKTIYYANTKADAAHIGFDDKLIYEELEKPMEQRTLPIVQLMRDEAMEAFKLWEQSPMRIEY</sequence>
<dbReference type="Pfam" id="PF00383">
    <property type="entry name" value="dCMP_cyt_deam_1"/>
    <property type="match status" value="1"/>
</dbReference>
<gene>
    <name evidence="4" type="ORF">ACFOWA_15470</name>
</gene>
<evidence type="ECO:0000313" key="4">
    <source>
        <dbReference type="EMBL" id="MFC4212599.1"/>
    </source>
</evidence>
<keyword evidence="2" id="KW-0862">Zinc</keyword>
<accession>A0ABV8PBD6</accession>
<evidence type="ECO:0000256" key="2">
    <source>
        <dbReference type="ARBA" id="ARBA00022833"/>
    </source>
</evidence>
<dbReference type="InterPro" id="IPR002125">
    <property type="entry name" value="CMP_dCMP_dom"/>
</dbReference>
<dbReference type="SUPFAM" id="SSF53927">
    <property type="entry name" value="Cytidine deaminase-like"/>
    <property type="match status" value="1"/>
</dbReference>
<evidence type="ECO:0000259" key="3">
    <source>
        <dbReference type="PROSITE" id="PS51747"/>
    </source>
</evidence>
<dbReference type="Gene3D" id="3.40.140.10">
    <property type="entry name" value="Cytidine Deaminase, domain 2"/>
    <property type="match status" value="1"/>
</dbReference>